<gene>
    <name evidence="3" type="primary">RAP1</name>
    <name evidence="3" type="ORF">PBK173_000257300</name>
</gene>
<dbReference type="EMBL" id="LT160030">
    <property type="protein sequence ID" value="CXI55550.1"/>
    <property type="molecule type" value="Genomic_DNA"/>
</dbReference>
<organism evidence="3 4">
    <name type="scientific">Plasmodium berghei</name>
    <dbReference type="NCBI Taxonomy" id="5821"/>
    <lineage>
        <taxon>Eukaryota</taxon>
        <taxon>Sar</taxon>
        <taxon>Alveolata</taxon>
        <taxon>Apicomplexa</taxon>
        <taxon>Aconoidasida</taxon>
        <taxon>Haemosporida</taxon>
        <taxon>Plasmodiidae</taxon>
        <taxon>Plasmodium</taxon>
        <taxon>Plasmodium (Vinckeia)</taxon>
    </lineage>
</organism>
<sequence>MFIKIVSLFILSRLVFQDYSVAFNIRDSNIISNYSHGYNSPGINNDKLGNLNYFTEIFPKMSFLQEDDDVNQNKNGTSNKDSEKQDANSIADSDSLKDRDYALFNGNLIADLKEEEPIDETAEEETINENIDEKNTSTIKYTPDYTPRLKKAMHTLGYDKEFKLAELTTIQSCPNDNFLFDIFPQAIQKFQENDMKYIQTQWDQYVECIKKHKLVGSDNQDLKLNFGNSVNTFGPYKIPQKMITFDLIRLPSNITPVNLANDYYLSESEFPNLHKLNYCLLHPAKLEKLLKRKDIKSYINNTESGSYDNFFKKAMNESIECHVENTLHMILSKLTLFMFFNVNKPDSKNILKKQLYIIKSGLSYRSRKYVDNAYKKVINNFKDYENKIKLIDSNLENITSYYAAHAFGNLCNTYMEKDNIYEANAYLYEHIAPSIKIFSSCIKHLTIYNYIISNLLGQVKHLMSYTPRKPILKDIHFKALLNKFKKPQNVNELPYDPTVKSFALGELTREPIHGLIHSYFEYKKKDLLDIMQKLKLDIFSLANKDLKFPSADLPDYKLFKDIVNKYKKEIKILFQEMNSEYVKLFKMRISAFYQKDFFIYDRVF</sequence>
<dbReference type="Pfam" id="PF07218">
    <property type="entry name" value="RAP1"/>
    <property type="match status" value="1"/>
</dbReference>
<feature type="region of interest" description="Disordered" evidence="1">
    <location>
        <begin position="68"/>
        <end position="92"/>
    </location>
</feature>
<evidence type="ECO:0000256" key="1">
    <source>
        <dbReference type="SAM" id="MobiDB-lite"/>
    </source>
</evidence>
<evidence type="ECO:0000256" key="2">
    <source>
        <dbReference type="SAM" id="SignalP"/>
    </source>
</evidence>
<keyword evidence="2" id="KW-0732">Signal</keyword>
<reference evidence="3 4" key="1">
    <citation type="submission" date="2016-02" db="EMBL/GenBank/DDBJ databases">
        <authorList>
            <consortium name="Pathogen Informatics"/>
        </authorList>
    </citation>
    <scope>NUCLEOTIDE SEQUENCE [LARGE SCALE GENOMIC DNA]</scope>
    <source>
        <strain evidence="3 4">K173</strain>
    </source>
</reference>
<accession>A0A0Y9XBY5</accession>
<dbReference type="AlphaFoldDB" id="A0A0Y9XBY5"/>
<evidence type="ECO:0000313" key="3">
    <source>
        <dbReference type="EMBL" id="CXI55550.1"/>
    </source>
</evidence>
<evidence type="ECO:0000313" key="4">
    <source>
        <dbReference type="Proteomes" id="UP000069549"/>
    </source>
</evidence>
<dbReference type="InterPro" id="IPR009864">
    <property type="entry name" value="RAP1_Plasmodium"/>
</dbReference>
<feature type="signal peptide" evidence="2">
    <location>
        <begin position="1"/>
        <end position="22"/>
    </location>
</feature>
<dbReference type="VEuPathDB" id="PlasmoDB:PBANKA_1032100"/>
<dbReference type="Proteomes" id="UP000069549">
    <property type="component" value="Chromosome 10"/>
</dbReference>
<name>A0A0Y9XBY5_PLABE</name>
<feature type="chain" id="PRO_5007079164" evidence="2">
    <location>
        <begin position="23"/>
        <end position="604"/>
    </location>
</feature>
<proteinExistence type="predicted"/>
<protein>
    <submittedName>
        <fullName evidence="3">Rhoptry-associated protein 1, putative</fullName>
    </submittedName>
</protein>